<accession>A6JNG5</accession>
<dbReference type="PANTHER" id="PTHR18860">
    <property type="entry name" value="14-3-3 PROTEIN"/>
    <property type="match status" value="1"/>
</dbReference>
<dbReference type="InterPro" id="IPR000308">
    <property type="entry name" value="14-3-3"/>
</dbReference>
<dbReference type="Gene3D" id="1.20.190.20">
    <property type="entry name" value="14-3-3 domain"/>
    <property type="match status" value="1"/>
</dbReference>
<feature type="domain" description="14-3-3" evidence="2">
    <location>
        <begin position="1"/>
        <end position="91"/>
    </location>
</feature>
<name>A6JNG5_RAT</name>
<evidence type="ECO:0000313" key="3">
    <source>
        <dbReference type="EMBL" id="EDL78401.1"/>
    </source>
</evidence>
<evidence type="ECO:0000259" key="2">
    <source>
        <dbReference type="Pfam" id="PF00244"/>
    </source>
</evidence>
<reference evidence="3 4" key="1">
    <citation type="submission" date="2005-09" db="EMBL/GenBank/DDBJ databases">
        <authorList>
            <person name="Mural R.J."/>
            <person name="Li P.W."/>
            <person name="Adams M.D."/>
            <person name="Amanatides P.G."/>
            <person name="Baden-Tillson H."/>
            <person name="Barnstead M."/>
            <person name="Chin S.H."/>
            <person name="Dew I."/>
            <person name="Evans C.A."/>
            <person name="Ferriera S."/>
            <person name="Flanigan M."/>
            <person name="Fosler C."/>
            <person name="Glodek A."/>
            <person name="Gu Z."/>
            <person name="Holt R.A."/>
            <person name="Jennings D."/>
            <person name="Kraft C.L."/>
            <person name="Lu F."/>
            <person name="Nguyen T."/>
            <person name="Nusskern D.R."/>
            <person name="Pfannkoch C.M."/>
            <person name="Sitter C."/>
            <person name="Sutton G.G."/>
            <person name="Venter J.C."/>
            <person name="Wang Z."/>
            <person name="Woodage T."/>
            <person name="Zheng X.H."/>
            <person name="Zhong F."/>
        </authorList>
    </citation>
    <scope>NUCLEOTIDE SEQUENCE [LARGE SCALE GENOMIC DNA]</scope>
    <source>
        <strain>BN</strain>
        <strain evidence="4">Sprague-Dawley</strain>
    </source>
</reference>
<organism evidence="3 4">
    <name type="scientific">Rattus norvegicus</name>
    <name type="common">Rat</name>
    <dbReference type="NCBI Taxonomy" id="10116"/>
    <lineage>
        <taxon>Eukaryota</taxon>
        <taxon>Metazoa</taxon>
        <taxon>Chordata</taxon>
        <taxon>Craniata</taxon>
        <taxon>Vertebrata</taxon>
        <taxon>Euteleostomi</taxon>
        <taxon>Mammalia</taxon>
        <taxon>Eutheria</taxon>
        <taxon>Euarchontoglires</taxon>
        <taxon>Glires</taxon>
        <taxon>Rodentia</taxon>
        <taxon>Myomorpha</taxon>
        <taxon>Muroidea</taxon>
        <taxon>Muridae</taxon>
        <taxon>Murinae</taxon>
        <taxon>Rattus</taxon>
    </lineage>
</organism>
<evidence type="ECO:0000313" key="4">
    <source>
        <dbReference type="Proteomes" id="UP000234681"/>
    </source>
</evidence>
<dbReference type="EMBL" id="CH473993">
    <property type="protein sequence ID" value="EDL78401.1"/>
    <property type="molecule type" value="Genomic_DNA"/>
</dbReference>
<evidence type="ECO:0000256" key="1">
    <source>
        <dbReference type="ARBA" id="ARBA00006141"/>
    </source>
</evidence>
<gene>
    <name evidence="3" type="ORF">rCG_31719</name>
</gene>
<comment type="similarity">
    <text evidence="1">Belongs to the 14-3-3 family.</text>
</comment>
<sequence length="91" mass="10795">MKEDYFQYCVDKQMIEKYQGIYQDAFNIKKKEMQPAHPIHQRLAVNFSMYYYEIVNNSVLGSTLDKMVFDDEAEDNTLNKDSNKDSILIIQ</sequence>
<dbReference type="InterPro" id="IPR036815">
    <property type="entry name" value="14-3-3_dom_sf"/>
</dbReference>
<dbReference type="InterPro" id="IPR023410">
    <property type="entry name" value="14-3-3_domain"/>
</dbReference>
<proteinExistence type="inferred from homology"/>
<protein>
    <submittedName>
        <fullName evidence="3">RCG31719</fullName>
    </submittedName>
</protein>
<dbReference type="PRINTS" id="PR00305">
    <property type="entry name" value="1433ZETA"/>
</dbReference>
<dbReference type="SUPFAM" id="SSF48445">
    <property type="entry name" value="14-3-3 protein"/>
    <property type="match status" value="1"/>
</dbReference>
<dbReference type="Pfam" id="PF00244">
    <property type="entry name" value="14-3-3"/>
    <property type="match status" value="1"/>
</dbReference>
<dbReference type="AlphaFoldDB" id="A6JNG5"/>
<dbReference type="Proteomes" id="UP000234681">
    <property type="component" value="Chromosome 8"/>
</dbReference>